<proteinExistence type="predicted"/>
<dbReference type="EMBL" id="RDPI01000019">
    <property type="protein sequence ID" value="MBF4374374.1"/>
    <property type="molecule type" value="Genomic_DNA"/>
</dbReference>
<evidence type="ECO:0000313" key="3">
    <source>
        <dbReference type="Proteomes" id="UP000726136"/>
    </source>
</evidence>
<dbReference type="Proteomes" id="UP000726136">
    <property type="component" value="Unassembled WGS sequence"/>
</dbReference>
<feature type="transmembrane region" description="Helical" evidence="1">
    <location>
        <begin position="21"/>
        <end position="42"/>
    </location>
</feature>
<keyword evidence="1" id="KW-0472">Membrane</keyword>
<sequence>MSDPQESKAPKTRSDKAANPKLTWVAIALGVVGIGIGSLGVMSVSDVDQATRQGLAGLDKKIQLDLIAFQENFKPQNSEINEAEIQNVARATFKTFYDENREIFANDLSTLMPQSPAISTNSGLSANDVISIVKNETQPEFDSINARITEGQASINTIRSIAFQNTQRSEQAMTLATDAKAAIDSTVHNDKGVIQTVTRLKEFNIIQTAKNGTLFIVDAPKKNGKDNSITLVVNESFRSKFGVHKVIRAEKVNNKLRLVVTGGYFIDNVREELTSNDLDKIKVEKSMNTTKAAPTPQKPKKTTEQAIASNKMYLRDWKIITPIPESKKVVVYDTVQAKSQQFHEGLYVQGLGTVKNIDFTSGETCFEVYCIQGLK</sequence>
<keyword evidence="3" id="KW-1185">Reference proteome</keyword>
<evidence type="ECO:0000313" key="2">
    <source>
        <dbReference type="EMBL" id="MBF4374374.1"/>
    </source>
</evidence>
<keyword evidence="1" id="KW-1133">Transmembrane helix</keyword>
<keyword evidence="1" id="KW-0812">Transmembrane</keyword>
<protein>
    <submittedName>
        <fullName evidence="2">Uncharacterized protein</fullName>
    </submittedName>
</protein>
<dbReference type="RefSeq" id="WP_194663840.1">
    <property type="nucleotide sequence ID" value="NZ_RDPI01000019.1"/>
</dbReference>
<organism evidence="2 3">
    <name type="scientific">Vibrio anguillarum</name>
    <name type="common">Listonella anguillarum</name>
    <dbReference type="NCBI Taxonomy" id="55601"/>
    <lineage>
        <taxon>Bacteria</taxon>
        <taxon>Pseudomonadati</taxon>
        <taxon>Pseudomonadota</taxon>
        <taxon>Gammaproteobacteria</taxon>
        <taxon>Vibrionales</taxon>
        <taxon>Vibrionaceae</taxon>
        <taxon>Vibrio</taxon>
    </lineage>
</organism>
<reference evidence="2 3" key="1">
    <citation type="journal article" date="2021" name="PeerJ">
        <title>Analysis of 44 Vibrio anguillarum genomes reveals high genetic diversity.</title>
        <authorList>
            <person name="Hansen M.J."/>
            <person name="Dalsgaard I."/>
        </authorList>
    </citation>
    <scope>NUCLEOTIDE SEQUENCE [LARGE SCALE GENOMIC DNA]</scope>
    <source>
        <strain evidence="2 3">040915-1/1B</strain>
    </source>
</reference>
<evidence type="ECO:0000256" key="1">
    <source>
        <dbReference type="SAM" id="Phobius"/>
    </source>
</evidence>
<accession>A0ABR9Z7E8</accession>
<name>A0ABR9Z7E8_VIBAN</name>
<comment type="caution">
    <text evidence="2">The sequence shown here is derived from an EMBL/GenBank/DDBJ whole genome shotgun (WGS) entry which is preliminary data.</text>
</comment>
<gene>
    <name evidence="2" type="ORF">EAY46_14995</name>
</gene>